<dbReference type="SUPFAM" id="SSF141072">
    <property type="entry name" value="CalX-like"/>
    <property type="match status" value="1"/>
</dbReference>
<evidence type="ECO:0000256" key="2">
    <source>
        <dbReference type="ARBA" id="ARBA00022737"/>
    </source>
</evidence>
<gene>
    <name evidence="7" type="ORF">I8J30_22915</name>
</gene>
<evidence type="ECO:0000256" key="4">
    <source>
        <dbReference type="ARBA" id="ARBA00023065"/>
    </source>
</evidence>
<dbReference type="PANTHER" id="PTHR11878">
    <property type="entry name" value="SODIUM/CALCIUM EXCHANGER"/>
    <property type="match status" value="1"/>
</dbReference>
<accession>A0ABS5CI93</accession>
<keyword evidence="4" id="KW-0406">Ion transport</keyword>
<proteinExistence type="predicted"/>
<evidence type="ECO:0000256" key="1">
    <source>
        <dbReference type="ARBA" id="ARBA00022729"/>
    </source>
</evidence>
<feature type="domain" description="Calx-beta" evidence="6">
    <location>
        <begin position="28"/>
        <end position="130"/>
    </location>
</feature>
<dbReference type="InterPro" id="IPR051171">
    <property type="entry name" value="CaCA"/>
</dbReference>
<dbReference type="Gene3D" id="2.60.40.2030">
    <property type="match status" value="1"/>
</dbReference>
<evidence type="ECO:0000256" key="5">
    <source>
        <dbReference type="SAM" id="SignalP"/>
    </source>
</evidence>
<dbReference type="EMBL" id="JAGKSP010000011">
    <property type="protein sequence ID" value="MBP3965570.1"/>
    <property type="molecule type" value="Genomic_DNA"/>
</dbReference>
<name>A0ABS5CI93_9BACL</name>
<keyword evidence="3" id="KW-0106">Calcium</keyword>
<reference evidence="7 8" key="1">
    <citation type="submission" date="2021-04" db="EMBL/GenBank/DDBJ databases">
        <title>Paenibacillus sp. DLE-14 whole genome sequence.</title>
        <authorList>
            <person name="Ham Y.J."/>
        </authorList>
    </citation>
    <scope>NUCLEOTIDE SEQUENCE [LARGE SCALE GENOMIC DNA]</scope>
    <source>
        <strain evidence="7 8">DLE-14</strain>
    </source>
</reference>
<protein>
    <recommendedName>
        <fullName evidence="6">Calx-beta domain-containing protein</fullName>
    </recommendedName>
</protein>
<dbReference type="SMART" id="SM00237">
    <property type="entry name" value="Calx_beta"/>
    <property type="match status" value="1"/>
</dbReference>
<evidence type="ECO:0000259" key="6">
    <source>
        <dbReference type="SMART" id="SM00237"/>
    </source>
</evidence>
<dbReference type="PANTHER" id="PTHR11878:SF65">
    <property type="entry name" value="NA_CA-EXCHANGE PROTEIN, ISOFORM G"/>
    <property type="match status" value="1"/>
</dbReference>
<dbReference type="InterPro" id="IPR038081">
    <property type="entry name" value="CalX-like_sf"/>
</dbReference>
<dbReference type="InterPro" id="IPR003644">
    <property type="entry name" value="Calx_beta"/>
</dbReference>
<evidence type="ECO:0000313" key="7">
    <source>
        <dbReference type="EMBL" id="MBP3965570.1"/>
    </source>
</evidence>
<keyword evidence="4" id="KW-0813">Transport</keyword>
<keyword evidence="8" id="KW-1185">Reference proteome</keyword>
<sequence>MLRSTPSFKKLSFLFLAFCMIFLLAAPLQASAKPRDEPKKPGKLTLTELSYDVSENKGSVTITVDRIGGKDGVVTVNYCNCSFTAKAGEDFNHVSGTLVFGDGETRKTFTVPIVDDSKKEFLEAFNVYLKEPTGGATLGLFISFVTIWDNDK</sequence>
<feature type="signal peptide" evidence="5">
    <location>
        <begin position="1"/>
        <end position="25"/>
    </location>
</feature>
<dbReference type="Proteomes" id="UP000673394">
    <property type="component" value="Unassembled WGS sequence"/>
</dbReference>
<comment type="caution">
    <text evidence="7">The sequence shown here is derived from an EMBL/GenBank/DDBJ whole genome shotgun (WGS) entry which is preliminary data.</text>
</comment>
<dbReference type="RefSeq" id="WP_091223688.1">
    <property type="nucleotide sequence ID" value="NZ_JAGKSP010000011.1"/>
</dbReference>
<dbReference type="Pfam" id="PF03160">
    <property type="entry name" value="Calx-beta"/>
    <property type="match status" value="1"/>
</dbReference>
<organism evidence="7 8">
    <name type="scientific">Paenibacillus lignilyticus</name>
    <dbReference type="NCBI Taxonomy" id="1172615"/>
    <lineage>
        <taxon>Bacteria</taxon>
        <taxon>Bacillati</taxon>
        <taxon>Bacillota</taxon>
        <taxon>Bacilli</taxon>
        <taxon>Bacillales</taxon>
        <taxon>Paenibacillaceae</taxon>
        <taxon>Paenibacillus</taxon>
    </lineage>
</organism>
<keyword evidence="2" id="KW-0677">Repeat</keyword>
<feature type="chain" id="PRO_5046307466" description="Calx-beta domain-containing protein" evidence="5">
    <location>
        <begin position="26"/>
        <end position="152"/>
    </location>
</feature>
<keyword evidence="1 5" id="KW-0732">Signal</keyword>
<evidence type="ECO:0000313" key="8">
    <source>
        <dbReference type="Proteomes" id="UP000673394"/>
    </source>
</evidence>
<evidence type="ECO:0000256" key="3">
    <source>
        <dbReference type="ARBA" id="ARBA00022837"/>
    </source>
</evidence>